<dbReference type="GO" id="GO:0016020">
    <property type="term" value="C:membrane"/>
    <property type="evidence" value="ECO:0007669"/>
    <property type="project" value="UniProtKB-SubCell"/>
</dbReference>
<comment type="caution">
    <text evidence="7">The sequence shown here is derived from an EMBL/GenBank/DDBJ whole genome shotgun (WGS) entry which is preliminary data.</text>
</comment>
<dbReference type="AlphaFoldDB" id="A0A2A2KP23"/>
<name>A0A2A2KP23_9BILA</name>
<evidence type="ECO:0000256" key="2">
    <source>
        <dbReference type="ARBA" id="ARBA00005692"/>
    </source>
</evidence>
<dbReference type="InterPro" id="IPR000609">
    <property type="entry name" value="7TM_GPCR_serpentine_rcpt_Srg"/>
</dbReference>
<keyword evidence="8" id="KW-1185">Reference proteome</keyword>
<sequence>MMVSILCMITGGLLTAATIFRIRRVSPAGGIRSAERQLLVITSVMMLSLTGQCLVALSFYFFMFMPWFSESIVSALFTIQPFTIDLTYLSPPWIMHFMNPNFAKSKSDNKYRQHSTLKGNLERAQRRNMTK</sequence>
<dbReference type="Proteomes" id="UP000218231">
    <property type="component" value="Unassembled WGS sequence"/>
</dbReference>
<dbReference type="GO" id="GO:0007606">
    <property type="term" value="P:sensory perception of chemical stimulus"/>
    <property type="evidence" value="ECO:0007669"/>
    <property type="project" value="UniProtKB-UniRule"/>
</dbReference>
<comment type="similarity">
    <text evidence="2 6">Belongs to the nematode receptor-like protein srg family.</text>
</comment>
<gene>
    <name evidence="7" type="ORF">WR25_15168</name>
</gene>
<comment type="subcellular location">
    <subcellularLocation>
        <location evidence="1">Membrane</location>
        <topology evidence="1">Multi-pass membrane protein</topology>
    </subcellularLocation>
</comment>
<evidence type="ECO:0000313" key="8">
    <source>
        <dbReference type="Proteomes" id="UP000218231"/>
    </source>
</evidence>
<keyword evidence="3 6" id="KW-0812">Transmembrane</keyword>
<organism evidence="7 8">
    <name type="scientific">Diploscapter pachys</name>
    <dbReference type="NCBI Taxonomy" id="2018661"/>
    <lineage>
        <taxon>Eukaryota</taxon>
        <taxon>Metazoa</taxon>
        <taxon>Ecdysozoa</taxon>
        <taxon>Nematoda</taxon>
        <taxon>Chromadorea</taxon>
        <taxon>Rhabditida</taxon>
        <taxon>Rhabditina</taxon>
        <taxon>Rhabditomorpha</taxon>
        <taxon>Rhabditoidea</taxon>
        <taxon>Rhabditidae</taxon>
        <taxon>Diploscapter</taxon>
    </lineage>
</organism>
<evidence type="ECO:0000313" key="7">
    <source>
        <dbReference type="EMBL" id="PAV75672.1"/>
    </source>
</evidence>
<dbReference type="GO" id="GO:0004888">
    <property type="term" value="F:transmembrane signaling receptor activity"/>
    <property type="evidence" value="ECO:0007669"/>
    <property type="project" value="InterPro"/>
</dbReference>
<accession>A0A2A2KP23</accession>
<evidence type="ECO:0000256" key="6">
    <source>
        <dbReference type="RuleBase" id="RU280813"/>
    </source>
</evidence>
<protein>
    <recommendedName>
        <fullName evidence="6">Serpentine receptor class gamma</fullName>
    </recommendedName>
</protein>
<keyword evidence="5 6" id="KW-0472">Membrane</keyword>
<evidence type="ECO:0000256" key="1">
    <source>
        <dbReference type="ARBA" id="ARBA00004141"/>
    </source>
</evidence>
<reference evidence="7 8" key="1">
    <citation type="journal article" date="2017" name="Curr. Biol.">
        <title>Genome architecture and evolution of a unichromosomal asexual nematode.</title>
        <authorList>
            <person name="Fradin H."/>
            <person name="Zegar C."/>
            <person name="Gutwein M."/>
            <person name="Lucas J."/>
            <person name="Kovtun M."/>
            <person name="Corcoran D."/>
            <person name="Baugh L.R."/>
            <person name="Kiontke K."/>
            <person name="Gunsalus K."/>
            <person name="Fitch D.H."/>
            <person name="Piano F."/>
        </authorList>
    </citation>
    <scope>NUCLEOTIDE SEQUENCE [LARGE SCALE GENOMIC DNA]</scope>
    <source>
        <strain evidence="7">PF1309</strain>
    </source>
</reference>
<dbReference type="EMBL" id="LIAE01008046">
    <property type="protein sequence ID" value="PAV75672.1"/>
    <property type="molecule type" value="Genomic_DNA"/>
</dbReference>
<proteinExistence type="inferred from homology"/>
<feature type="transmembrane region" description="Helical" evidence="6">
    <location>
        <begin position="37"/>
        <end position="62"/>
    </location>
</feature>
<dbReference type="Pfam" id="PF02118">
    <property type="entry name" value="Srg"/>
    <property type="match status" value="1"/>
</dbReference>
<evidence type="ECO:0000256" key="4">
    <source>
        <dbReference type="ARBA" id="ARBA00022989"/>
    </source>
</evidence>
<comment type="caution">
    <text evidence="6">Lacks conserved residue(s) required for the propagation of feature annotation.</text>
</comment>
<evidence type="ECO:0000256" key="5">
    <source>
        <dbReference type="ARBA" id="ARBA00023136"/>
    </source>
</evidence>
<evidence type="ECO:0000256" key="3">
    <source>
        <dbReference type="ARBA" id="ARBA00022692"/>
    </source>
</evidence>
<keyword evidence="4 6" id="KW-1133">Transmembrane helix</keyword>